<keyword evidence="2" id="KW-1185">Reference proteome</keyword>
<keyword evidence="1" id="KW-0645">Protease</keyword>
<dbReference type="GO" id="GO:0008233">
    <property type="term" value="F:peptidase activity"/>
    <property type="evidence" value="ECO:0007669"/>
    <property type="project" value="UniProtKB-KW"/>
</dbReference>
<evidence type="ECO:0000313" key="2">
    <source>
        <dbReference type="Proteomes" id="UP000298264"/>
    </source>
</evidence>
<dbReference type="GO" id="GO:0006508">
    <property type="term" value="P:proteolysis"/>
    <property type="evidence" value="ECO:0007669"/>
    <property type="project" value="UniProtKB-KW"/>
</dbReference>
<dbReference type="Pfam" id="PF13365">
    <property type="entry name" value="Trypsin_2"/>
    <property type="match status" value="1"/>
</dbReference>
<evidence type="ECO:0000313" key="1">
    <source>
        <dbReference type="EMBL" id="TGN07935.1"/>
    </source>
</evidence>
<proteinExistence type="predicted"/>
<dbReference type="OrthoDB" id="9766361at2"/>
<dbReference type="Proteomes" id="UP000298264">
    <property type="component" value="Unassembled WGS sequence"/>
</dbReference>
<reference evidence="1" key="1">
    <citation type="journal article" date="2019" name="PLoS Negl. Trop. Dis.">
        <title>Revisiting the worldwide diversity of Leptospira species in the environment.</title>
        <authorList>
            <person name="Vincent A.T."/>
            <person name="Schiettekatte O."/>
            <person name="Bourhy P."/>
            <person name="Veyrier F.J."/>
            <person name="Picardeau M."/>
        </authorList>
    </citation>
    <scope>NUCLEOTIDE SEQUENCE [LARGE SCALE GENOMIC DNA]</scope>
    <source>
        <strain evidence="1">201400974</strain>
    </source>
</reference>
<accession>A0A4R9LK43</accession>
<sequence>MIEPLLLALTSITTKFNQSELTKATGFFFERENRLYLVTARHVVLDKQTNHEPNLLLINLHIDRQNITITTDFSIPLYKNGKPVWKEGYDSGGAVDVCVIELDRKALGETTFLRAFTINHLIKQLDQIEVGTSAVIVGFPLGFYDTLHKLPVARQALISSSFGIRFQGHGYFLTDAQMHRGSSGAPVVVKTHSGVSKRGDFDWSLIGIHTSRMDVINRDIIEDERLNLNCAWYADVLMKLTE</sequence>
<name>A0A4R9LK43_9LEPT</name>
<dbReference type="EMBL" id="RQHV01000061">
    <property type="protein sequence ID" value="TGN07935.1"/>
    <property type="molecule type" value="Genomic_DNA"/>
</dbReference>
<gene>
    <name evidence="1" type="ORF">EHS11_13405</name>
</gene>
<keyword evidence="1" id="KW-0378">Hydrolase</keyword>
<dbReference type="InterPro" id="IPR009003">
    <property type="entry name" value="Peptidase_S1_PA"/>
</dbReference>
<protein>
    <submittedName>
        <fullName evidence="1">Serine protease</fullName>
    </submittedName>
</protein>
<dbReference type="SUPFAM" id="SSF50494">
    <property type="entry name" value="Trypsin-like serine proteases"/>
    <property type="match status" value="1"/>
</dbReference>
<dbReference type="AlphaFoldDB" id="A0A4R9LK43"/>
<organism evidence="1 2">
    <name type="scientific">Leptospira ilyithenensis</name>
    <dbReference type="NCBI Taxonomy" id="2484901"/>
    <lineage>
        <taxon>Bacteria</taxon>
        <taxon>Pseudomonadati</taxon>
        <taxon>Spirochaetota</taxon>
        <taxon>Spirochaetia</taxon>
        <taxon>Leptospirales</taxon>
        <taxon>Leptospiraceae</taxon>
        <taxon>Leptospira</taxon>
    </lineage>
</organism>
<dbReference type="Gene3D" id="2.40.10.120">
    <property type="match status" value="1"/>
</dbReference>
<dbReference type="RefSeq" id="WP_135764915.1">
    <property type="nucleotide sequence ID" value="NZ_RQHV01000061.1"/>
</dbReference>
<comment type="caution">
    <text evidence="1">The sequence shown here is derived from an EMBL/GenBank/DDBJ whole genome shotgun (WGS) entry which is preliminary data.</text>
</comment>